<sequence>MTKNSLQKRRYRNHLKLELAQQQKEFEIASDDIRSEKREEKERFLWKKEVTSSHHLQVPEAMKEHVEFGKEIILCSLLCAPEAFADKNPDLEAVAAFEVVCV</sequence>
<evidence type="ECO:0000313" key="2">
    <source>
        <dbReference type="EMBL" id="GFY09598.1"/>
    </source>
</evidence>
<keyword evidence="3" id="KW-1185">Reference proteome</keyword>
<keyword evidence="1" id="KW-0175">Coiled coil</keyword>
<proteinExistence type="predicted"/>
<evidence type="ECO:0000313" key="3">
    <source>
        <dbReference type="Proteomes" id="UP000887159"/>
    </source>
</evidence>
<accession>A0A8X6SDT7</accession>
<dbReference type="AlphaFoldDB" id="A0A8X6SDT7"/>
<reference evidence="2" key="1">
    <citation type="submission" date="2020-08" db="EMBL/GenBank/DDBJ databases">
        <title>Multicomponent nature underlies the extraordinary mechanical properties of spider dragline silk.</title>
        <authorList>
            <person name="Kono N."/>
            <person name="Nakamura H."/>
            <person name="Mori M."/>
            <person name="Yoshida Y."/>
            <person name="Ohtoshi R."/>
            <person name="Malay A.D."/>
            <person name="Moran D.A.P."/>
            <person name="Tomita M."/>
            <person name="Numata K."/>
            <person name="Arakawa K."/>
        </authorList>
    </citation>
    <scope>NUCLEOTIDE SEQUENCE</scope>
</reference>
<protein>
    <submittedName>
        <fullName evidence="2">Uncharacterized protein</fullName>
    </submittedName>
</protein>
<feature type="coiled-coil region" evidence="1">
    <location>
        <begin position="12"/>
        <end position="39"/>
    </location>
</feature>
<dbReference type="EMBL" id="BMAU01021291">
    <property type="protein sequence ID" value="GFY09598.1"/>
    <property type="molecule type" value="Genomic_DNA"/>
</dbReference>
<organism evidence="2 3">
    <name type="scientific">Trichonephila clavipes</name>
    <name type="common">Golden silk orbweaver</name>
    <name type="synonym">Nephila clavipes</name>
    <dbReference type="NCBI Taxonomy" id="2585209"/>
    <lineage>
        <taxon>Eukaryota</taxon>
        <taxon>Metazoa</taxon>
        <taxon>Ecdysozoa</taxon>
        <taxon>Arthropoda</taxon>
        <taxon>Chelicerata</taxon>
        <taxon>Arachnida</taxon>
        <taxon>Araneae</taxon>
        <taxon>Araneomorphae</taxon>
        <taxon>Entelegynae</taxon>
        <taxon>Araneoidea</taxon>
        <taxon>Nephilidae</taxon>
        <taxon>Trichonephila</taxon>
    </lineage>
</organism>
<comment type="caution">
    <text evidence="2">The sequence shown here is derived from an EMBL/GenBank/DDBJ whole genome shotgun (WGS) entry which is preliminary data.</text>
</comment>
<name>A0A8X6SDT7_TRICX</name>
<gene>
    <name evidence="2" type="ORF">TNCV_380931</name>
</gene>
<dbReference type="Proteomes" id="UP000887159">
    <property type="component" value="Unassembled WGS sequence"/>
</dbReference>
<evidence type="ECO:0000256" key="1">
    <source>
        <dbReference type="SAM" id="Coils"/>
    </source>
</evidence>